<dbReference type="InterPro" id="IPR025662">
    <property type="entry name" value="Sigma_54_int_dom_ATP-bd_1"/>
</dbReference>
<accession>A0A841RDG9</accession>
<dbReference type="Proteomes" id="UP000587760">
    <property type="component" value="Unassembled WGS sequence"/>
</dbReference>
<comment type="caution">
    <text evidence="9">The sequence shown here is derived from an EMBL/GenBank/DDBJ whole genome shotgun (WGS) entry which is preliminary data.</text>
</comment>
<sequence>MSQMSVLIVEDDNLQRKYIESLFGEIKQPVFELFSADSVEPALEIVRGRNIDLILTDYMMPGGSGMDLLKSVKEINPHIDVAMLTAQTDIQVAVDLMKEGARDYLTKPVTAPMLQKLLLSVEEKSLLVRENRMLREQLEEKHGFQSIISQSGTMENILNTAWRISASDASVLITGESGTGKEMLANAIHYASSRKDKIMRVVNIAALSETLIDSELFGHVKGAFTGAVSEKSGVFEIADGGTLFIDEVGDIPMTVQVKLLRTIQFGQIQKVGSEKLETCDIRIIAATNKDLKKMIEEGTFRQDLYYRLNVVHIDIPPLRLRKADISPLINHFVEKFSHKNHKEITGVSHDAMDALMKYDYPGNIRELENIIERAVIFSRSNTIKMIDLPPLIDMARDEKNSRVLINKNFDELMNSYETDLIVQAMKESEGNKSEAARKLGISERRIRSRIQILQIDTTEWDN</sequence>
<dbReference type="PROSITE" id="PS50045">
    <property type="entry name" value="SIGMA54_INTERACT_4"/>
    <property type="match status" value="1"/>
</dbReference>
<dbReference type="Pfam" id="PF00158">
    <property type="entry name" value="Sigma54_activat"/>
    <property type="match status" value="1"/>
</dbReference>
<evidence type="ECO:0000256" key="1">
    <source>
        <dbReference type="ARBA" id="ARBA00022741"/>
    </source>
</evidence>
<dbReference type="InterPro" id="IPR002197">
    <property type="entry name" value="HTH_Fis"/>
</dbReference>
<dbReference type="EMBL" id="JACHGJ010000005">
    <property type="protein sequence ID" value="MBB6481040.1"/>
    <property type="molecule type" value="Genomic_DNA"/>
</dbReference>
<dbReference type="PANTHER" id="PTHR32071:SF57">
    <property type="entry name" value="C4-DICARBOXYLATE TRANSPORT TRANSCRIPTIONAL REGULATORY PROTEIN DCTD"/>
    <property type="match status" value="1"/>
</dbReference>
<keyword evidence="4 9" id="KW-0238">DNA-binding</keyword>
<dbReference type="GO" id="GO:0043565">
    <property type="term" value="F:sequence-specific DNA binding"/>
    <property type="evidence" value="ECO:0007669"/>
    <property type="project" value="InterPro"/>
</dbReference>
<dbReference type="InterPro" id="IPR025944">
    <property type="entry name" value="Sigma_54_int_dom_CS"/>
</dbReference>
<dbReference type="SUPFAM" id="SSF52540">
    <property type="entry name" value="P-loop containing nucleoside triphosphate hydrolases"/>
    <property type="match status" value="1"/>
</dbReference>
<dbReference type="InterPro" id="IPR002078">
    <property type="entry name" value="Sigma_54_int"/>
</dbReference>
<keyword evidence="2" id="KW-0067">ATP-binding</keyword>
<name>A0A841RDG9_9SPIO</name>
<dbReference type="GO" id="GO:0006355">
    <property type="term" value="P:regulation of DNA-templated transcription"/>
    <property type="evidence" value="ECO:0007669"/>
    <property type="project" value="InterPro"/>
</dbReference>
<dbReference type="FunFam" id="3.40.50.300:FF:000006">
    <property type="entry name" value="DNA-binding transcriptional regulator NtrC"/>
    <property type="match status" value="1"/>
</dbReference>
<feature type="modified residue" description="4-aspartylphosphate" evidence="6">
    <location>
        <position position="57"/>
    </location>
</feature>
<dbReference type="GO" id="GO:0000160">
    <property type="term" value="P:phosphorelay signal transduction system"/>
    <property type="evidence" value="ECO:0007669"/>
    <property type="project" value="InterPro"/>
</dbReference>
<keyword evidence="1" id="KW-0547">Nucleotide-binding</keyword>
<keyword evidence="5" id="KW-0804">Transcription</keyword>
<evidence type="ECO:0000256" key="4">
    <source>
        <dbReference type="ARBA" id="ARBA00023125"/>
    </source>
</evidence>
<evidence type="ECO:0000256" key="3">
    <source>
        <dbReference type="ARBA" id="ARBA00023015"/>
    </source>
</evidence>
<dbReference type="CDD" id="cd00009">
    <property type="entry name" value="AAA"/>
    <property type="match status" value="1"/>
</dbReference>
<dbReference type="PRINTS" id="PR01590">
    <property type="entry name" value="HTHFIS"/>
</dbReference>
<dbReference type="CDD" id="cd00156">
    <property type="entry name" value="REC"/>
    <property type="match status" value="1"/>
</dbReference>
<feature type="domain" description="Response regulatory" evidence="8">
    <location>
        <begin position="5"/>
        <end position="122"/>
    </location>
</feature>
<evidence type="ECO:0000313" key="10">
    <source>
        <dbReference type="Proteomes" id="UP000587760"/>
    </source>
</evidence>
<evidence type="ECO:0000256" key="5">
    <source>
        <dbReference type="ARBA" id="ARBA00023163"/>
    </source>
</evidence>
<dbReference type="InterPro" id="IPR027417">
    <property type="entry name" value="P-loop_NTPase"/>
</dbReference>
<keyword evidence="6" id="KW-0597">Phosphoprotein</keyword>
<dbReference type="AlphaFoldDB" id="A0A841RDG9"/>
<dbReference type="InterPro" id="IPR003593">
    <property type="entry name" value="AAA+_ATPase"/>
</dbReference>
<dbReference type="PROSITE" id="PS00688">
    <property type="entry name" value="SIGMA54_INTERACT_3"/>
    <property type="match status" value="1"/>
</dbReference>
<gene>
    <name evidence="9" type="ORF">HNR50_002713</name>
</gene>
<reference evidence="9 10" key="1">
    <citation type="submission" date="2020-08" db="EMBL/GenBank/DDBJ databases">
        <title>Genomic Encyclopedia of Type Strains, Phase IV (KMG-IV): sequencing the most valuable type-strain genomes for metagenomic binning, comparative biology and taxonomic classification.</title>
        <authorList>
            <person name="Goeker M."/>
        </authorList>
    </citation>
    <scope>NUCLEOTIDE SEQUENCE [LARGE SCALE GENOMIC DNA]</scope>
    <source>
        <strain evidence="9 10">DSM 2461</strain>
    </source>
</reference>
<proteinExistence type="predicted"/>
<dbReference type="Pfam" id="PF02954">
    <property type="entry name" value="HTH_8"/>
    <property type="match status" value="1"/>
</dbReference>
<dbReference type="Gene3D" id="1.10.8.60">
    <property type="match status" value="1"/>
</dbReference>
<dbReference type="InterPro" id="IPR025943">
    <property type="entry name" value="Sigma_54_int_dom_ATP-bd_2"/>
</dbReference>
<keyword evidence="10" id="KW-1185">Reference proteome</keyword>
<dbReference type="Pfam" id="PF00072">
    <property type="entry name" value="Response_reg"/>
    <property type="match status" value="1"/>
</dbReference>
<dbReference type="Gene3D" id="3.40.50.2300">
    <property type="match status" value="1"/>
</dbReference>
<evidence type="ECO:0000256" key="2">
    <source>
        <dbReference type="ARBA" id="ARBA00022840"/>
    </source>
</evidence>
<feature type="domain" description="Sigma-54 factor interaction" evidence="7">
    <location>
        <begin position="147"/>
        <end position="376"/>
    </location>
</feature>
<evidence type="ECO:0000259" key="8">
    <source>
        <dbReference type="PROSITE" id="PS50110"/>
    </source>
</evidence>
<evidence type="ECO:0000256" key="6">
    <source>
        <dbReference type="PROSITE-ProRule" id="PRU00169"/>
    </source>
</evidence>
<dbReference type="PROSITE" id="PS50110">
    <property type="entry name" value="RESPONSE_REGULATORY"/>
    <property type="match status" value="1"/>
</dbReference>
<dbReference type="InterPro" id="IPR009057">
    <property type="entry name" value="Homeodomain-like_sf"/>
</dbReference>
<dbReference type="InterPro" id="IPR058031">
    <property type="entry name" value="AAA_lid_NorR"/>
</dbReference>
<dbReference type="PANTHER" id="PTHR32071">
    <property type="entry name" value="TRANSCRIPTIONAL REGULATORY PROTEIN"/>
    <property type="match status" value="1"/>
</dbReference>
<dbReference type="SUPFAM" id="SSF46689">
    <property type="entry name" value="Homeodomain-like"/>
    <property type="match status" value="1"/>
</dbReference>
<dbReference type="GO" id="GO:0005524">
    <property type="term" value="F:ATP binding"/>
    <property type="evidence" value="ECO:0007669"/>
    <property type="project" value="UniProtKB-KW"/>
</dbReference>
<dbReference type="Gene3D" id="3.40.50.300">
    <property type="entry name" value="P-loop containing nucleotide triphosphate hydrolases"/>
    <property type="match status" value="1"/>
</dbReference>
<dbReference type="PROSITE" id="PS00675">
    <property type="entry name" value="SIGMA54_INTERACT_1"/>
    <property type="match status" value="1"/>
</dbReference>
<protein>
    <submittedName>
        <fullName evidence="9">DNA-binding NtrC family response regulator</fullName>
    </submittedName>
</protein>
<dbReference type="RefSeq" id="WP_184747286.1">
    <property type="nucleotide sequence ID" value="NZ_JACHGJ010000005.1"/>
</dbReference>
<evidence type="ECO:0000313" key="9">
    <source>
        <dbReference type="EMBL" id="MBB6481040.1"/>
    </source>
</evidence>
<dbReference type="SUPFAM" id="SSF52172">
    <property type="entry name" value="CheY-like"/>
    <property type="match status" value="1"/>
</dbReference>
<dbReference type="PROSITE" id="PS00676">
    <property type="entry name" value="SIGMA54_INTERACT_2"/>
    <property type="match status" value="1"/>
</dbReference>
<dbReference type="InterPro" id="IPR011006">
    <property type="entry name" value="CheY-like_superfamily"/>
</dbReference>
<organism evidence="9 10">
    <name type="scientific">Spirochaeta isovalerica</name>
    <dbReference type="NCBI Taxonomy" id="150"/>
    <lineage>
        <taxon>Bacteria</taxon>
        <taxon>Pseudomonadati</taxon>
        <taxon>Spirochaetota</taxon>
        <taxon>Spirochaetia</taxon>
        <taxon>Spirochaetales</taxon>
        <taxon>Spirochaetaceae</taxon>
        <taxon>Spirochaeta</taxon>
    </lineage>
</organism>
<dbReference type="SMART" id="SM00448">
    <property type="entry name" value="REC"/>
    <property type="match status" value="1"/>
</dbReference>
<dbReference type="SMART" id="SM00382">
    <property type="entry name" value="AAA"/>
    <property type="match status" value="1"/>
</dbReference>
<evidence type="ECO:0000259" key="7">
    <source>
        <dbReference type="PROSITE" id="PS50045"/>
    </source>
</evidence>
<dbReference type="Pfam" id="PF25601">
    <property type="entry name" value="AAA_lid_14"/>
    <property type="match status" value="1"/>
</dbReference>
<dbReference type="Gene3D" id="1.10.10.60">
    <property type="entry name" value="Homeodomain-like"/>
    <property type="match status" value="1"/>
</dbReference>
<dbReference type="InterPro" id="IPR001789">
    <property type="entry name" value="Sig_transdc_resp-reg_receiver"/>
</dbReference>
<keyword evidence="3" id="KW-0805">Transcription regulation</keyword>